<dbReference type="GO" id="GO:0008713">
    <property type="term" value="F:ADP-heptose-lipopolysaccharide heptosyltransferase activity"/>
    <property type="evidence" value="ECO:0007669"/>
    <property type="project" value="TreeGrafter"/>
</dbReference>
<dbReference type="HOGENOM" id="CLU_044689_0_0_4"/>
<proteinExistence type="predicted"/>
<dbReference type="GO" id="GO:0009244">
    <property type="term" value="P:lipopolysaccharide core region biosynthetic process"/>
    <property type="evidence" value="ECO:0007669"/>
    <property type="project" value="TreeGrafter"/>
</dbReference>
<dbReference type="PANTHER" id="PTHR30160">
    <property type="entry name" value="TETRAACYLDISACCHARIDE 4'-KINASE-RELATED"/>
    <property type="match status" value="1"/>
</dbReference>
<feature type="region of interest" description="Disordered" evidence="3">
    <location>
        <begin position="1"/>
        <end position="56"/>
    </location>
</feature>
<dbReference type="AlphaFoldDB" id="E1TFP7"/>
<protein>
    <submittedName>
        <fullName evidence="5">Putative glycosyltransferase</fullName>
    </submittedName>
</protein>
<dbReference type="GO" id="GO:0005829">
    <property type="term" value="C:cytosol"/>
    <property type="evidence" value="ECO:0007669"/>
    <property type="project" value="TreeGrafter"/>
</dbReference>
<evidence type="ECO:0000256" key="3">
    <source>
        <dbReference type="SAM" id="MobiDB-lite"/>
    </source>
</evidence>
<dbReference type="OrthoDB" id="5561008at2"/>
<name>E1TFP7_BURSG</name>
<keyword evidence="2 5" id="KW-0808">Transferase</keyword>
<accession>E1TFP7</accession>
<dbReference type="STRING" id="640512.BC1003_5593"/>
<dbReference type="NCBIfam" id="TIGR04414">
    <property type="entry name" value="hepto_Aah_TibC"/>
    <property type="match status" value="1"/>
</dbReference>
<organism evidence="5">
    <name type="scientific">Burkholderia sp. (strain CCGE1003)</name>
    <dbReference type="NCBI Taxonomy" id="640512"/>
    <lineage>
        <taxon>Bacteria</taxon>
        <taxon>Pseudomonadati</taxon>
        <taxon>Pseudomonadota</taxon>
        <taxon>Betaproteobacteria</taxon>
        <taxon>Burkholderiales</taxon>
        <taxon>Burkholderiaceae</taxon>
        <taxon>Burkholderia</taxon>
    </lineage>
</organism>
<dbReference type="InterPro" id="IPR051199">
    <property type="entry name" value="LPS_LOS_Heptosyltrfase"/>
</dbReference>
<evidence type="ECO:0000256" key="2">
    <source>
        <dbReference type="ARBA" id="ARBA00022679"/>
    </source>
</evidence>
<feature type="compositionally biased region" description="Low complexity" evidence="3">
    <location>
        <begin position="9"/>
        <end position="42"/>
    </location>
</feature>
<feature type="domain" description="Autotransproter heptosyltransferase TibC/BAHTCr-like N-terminal" evidence="4">
    <location>
        <begin position="62"/>
        <end position="122"/>
    </location>
</feature>
<dbReference type="KEGG" id="bgf:BC1003_5593"/>
<dbReference type="Pfam" id="PF21129">
    <property type="entry name" value="TibC_1st"/>
    <property type="match status" value="1"/>
</dbReference>
<dbReference type="InterPro" id="IPR002201">
    <property type="entry name" value="Glyco_trans_9"/>
</dbReference>
<evidence type="ECO:0000259" key="4">
    <source>
        <dbReference type="Pfam" id="PF21129"/>
    </source>
</evidence>
<dbReference type="SUPFAM" id="SSF53756">
    <property type="entry name" value="UDP-Glycosyltransferase/glycogen phosphorylase"/>
    <property type="match status" value="1"/>
</dbReference>
<dbReference type="InterPro" id="IPR030929">
    <property type="entry name" value="Aah/TibC-like"/>
</dbReference>
<dbReference type="InterPro" id="IPR049327">
    <property type="entry name" value="TibC/BAHTCr-like_N"/>
</dbReference>
<gene>
    <name evidence="5" type="ordered locus">BC1003_5593</name>
</gene>
<sequence>MTRELATVDASPADAPAAAAPPAANVAAPDASGSGARAAGDPADTRKPPFRAAAPLPTQTAPLGVRFDFNDGCRIILPKAPETTWHVRLADFSTGNVLFETTIEAGTVASSKKYFVPFSIEVEANGKRVFEHRFDATNKPVLVEFPVGTLGDIIGWFPYAVKFQRQHKCKLTCSMGPLLIPLFRDCYPDIEFVTPEEVEPERYYASYRVGLFFGDEANVHQPTDFQIVGLHRTAGYILGVDPAEEPPKIGSPDTESRPIAEKYVCVAVQSSTQCKYWNHPPGWRELVAFLKQHGYRVICIDQKATHGAGMVWNHIPHGAEDHTGDRPLTERARWLRHAEFFVGLSSGLSWLAWAVGTPVVMISGFTHPTNEFATPYRVINFHTCNSCWNDVRVRFDHKDFLWCPRHAGTPRQFECTRLITTEQVKQAIRRIPAFAAQAASGAGH</sequence>
<keyword evidence="1" id="KW-0328">Glycosyltransferase</keyword>
<dbReference type="Gene3D" id="3.40.50.2000">
    <property type="entry name" value="Glycogen Phosphorylase B"/>
    <property type="match status" value="1"/>
</dbReference>
<evidence type="ECO:0000256" key="1">
    <source>
        <dbReference type="ARBA" id="ARBA00022676"/>
    </source>
</evidence>
<reference evidence="5" key="1">
    <citation type="submission" date="2010-09" db="EMBL/GenBank/DDBJ databases">
        <title>Complete sequence of chromosome2 of Burkholderia sp. CCGE1003.</title>
        <authorList>
            <consortium name="US DOE Joint Genome Institute"/>
            <person name="Lucas S."/>
            <person name="Copeland A."/>
            <person name="Lapidus A."/>
            <person name="Cheng J.-F."/>
            <person name="Bruce D."/>
            <person name="Goodwin L."/>
            <person name="Pitluck S."/>
            <person name="Daligault H."/>
            <person name="Davenport K."/>
            <person name="Detter J.C."/>
            <person name="Han C."/>
            <person name="Tapia R."/>
            <person name="Land M."/>
            <person name="Hauser L."/>
            <person name="Jeffries C."/>
            <person name="Kyrpides N."/>
            <person name="Ivanova N."/>
            <person name="Ovchinnikova G."/>
            <person name="Martinez-Romero E."/>
            <person name="Rogel M.A."/>
            <person name="Auchtung J."/>
            <person name="Tiedje J.M."/>
            <person name="Woyke T."/>
        </authorList>
    </citation>
    <scope>NUCLEOTIDE SEQUENCE</scope>
    <source>
        <strain evidence="5">CCGE1003</strain>
    </source>
</reference>
<evidence type="ECO:0000313" key="5">
    <source>
        <dbReference type="EMBL" id="ADN61511.1"/>
    </source>
</evidence>
<dbReference type="eggNOG" id="COG0859">
    <property type="taxonomic scope" value="Bacteria"/>
</dbReference>
<dbReference type="EMBL" id="CP002218">
    <property type="protein sequence ID" value="ADN61511.1"/>
    <property type="molecule type" value="Genomic_DNA"/>
</dbReference>
<dbReference type="Pfam" id="PF01075">
    <property type="entry name" value="Glyco_transf_9"/>
    <property type="match status" value="1"/>
</dbReference>